<dbReference type="Proteomes" id="UP000536275">
    <property type="component" value="Unassembled WGS sequence"/>
</dbReference>
<feature type="transmembrane region" description="Helical" evidence="8">
    <location>
        <begin position="461"/>
        <end position="486"/>
    </location>
</feature>
<feature type="transmembrane region" description="Helical" evidence="8">
    <location>
        <begin position="373"/>
        <end position="393"/>
    </location>
</feature>
<feature type="domain" description="Major facilitator superfamily (MFS) profile" evidence="9">
    <location>
        <begin position="24"/>
        <end position="490"/>
    </location>
</feature>
<dbReference type="AlphaFoldDB" id="A0A8H6BVK6"/>
<evidence type="ECO:0000313" key="11">
    <source>
        <dbReference type="Proteomes" id="UP000536275"/>
    </source>
</evidence>
<dbReference type="Gene3D" id="1.20.1250.20">
    <property type="entry name" value="MFS general substrate transporter like domains"/>
    <property type="match status" value="1"/>
</dbReference>
<dbReference type="InterPro" id="IPR005829">
    <property type="entry name" value="Sugar_transporter_CS"/>
</dbReference>
<dbReference type="Pfam" id="PF00083">
    <property type="entry name" value="Sugar_tr"/>
    <property type="match status" value="1"/>
</dbReference>
<dbReference type="InterPro" id="IPR003663">
    <property type="entry name" value="Sugar/inositol_transpt"/>
</dbReference>
<reference evidence="10 11" key="1">
    <citation type="submission" date="2020-03" db="EMBL/GenBank/DDBJ databases">
        <title>FDA dAtabase for Regulatory Grade micrObial Sequences (FDA-ARGOS): Supporting development and validation of Infectious Disease Dx tests.</title>
        <authorList>
            <person name="Campos J."/>
            <person name="Goldberg B."/>
            <person name="Tallon L."/>
            <person name="Sadzewicz L."/>
            <person name="Vavikolanu K."/>
            <person name="Mehta A."/>
            <person name="Aluvathingal J."/>
            <person name="Nadendla S."/>
            <person name="Nandy P."/>
            <person name="Geyer C."/>
            <person name="Yan Y."/>
            <person name="Sichtig H."/>
        </authorList>
    </citation>
    <scope>NUCLEOTIDE SEQUENCE [LARGE SCALE GENOMIC DNA]</scope>
    <source>
        <strain evidence="10 11">FDAARGOS_656</strain>
    </source>
</reference>
<dbReference type="InterPro" id="IPR036259">
    <property type="entry name" value="MFS_trans_sf"/>
</dbReference>
<feature type="transmembrane region" description="Helical" evidence="8">
    <location>
        <begin position="82"/>
        <end position="102"/>
    </location>
</feature>
<evidence type="ECO:0000256" key="5">
    <source>
        <dbReference type="ARBA" id="ARBA00022989"/>
    </source>
</evidence>
<dbReference type="EMBL" id="JABWAD010000059">
    <property type="protein sequence ID" value="KAF6065084.1"/>
    <property type="molecule type" value="Genomic_DNA"/>
</dbReference>
<comment type="subcellular location">
    <subcellularLocation>
        <location evidence="1">Membrane</location>
        <topology evidence="1">Multi-pass membrane protein</topology>
    </subcellularLocation>
</comment>
<feature type="transmembrane region" description="Helical" evidence="8">
    <location>
        <begin position="343"/>
        <end position="366"/>
    </location>
</feature>
<dbReference type="InterPro" id="IPR005828">
    <property type="entry name" value="MFS_sugar_transport-like"/>
</dbReference>
<dbReference type="PANTHER" id="PTHR23503:SF8">
    <property type="entry name" value="FACILITATED GLUCOSE TRANSPORTER PROTEIN 1"/>
    <property type="match status" value="1"/>
</dbReference>
<dbReference type="PRINTS" id="PR00171">
    <property type="entry name" value="SUGRTRNSPORT"/>
</dbReference>
<feature type="transmembrane region" description="Helical" evidence="8">
    <location>
        <begin position="201"/>
        <end position="222"/>
    </location>
</feature>
<dbReference type="GO" id="GO:0015149">
    <property type="term" value="F:hexose transmembrane transporter activity"/>
    <property type="evidence" value="ECO:0007669"/>
    <property type="project" value="TreeGrafter"/>
</dbReference>
<keyword evidence="5 8" id="KW-1133">Transmembrane helix</keyword>
<dbReference type="PROSITE" id="PS00217">
    <property type="entry name" value="SUGAR_TRANSPORT_2"/>
    <property type="match status" value="1"/>
</dbReference>
<dbReference type="PROSITE" id="PS00216">
    <property type="entry name" value="SUGAR_TRANSPORT_1"/>
    <property type="match status" value="1"/>
</dbReference>
<comment type="similarity">
    <text evidence="2 7">Belongs to the major facilitator superfamily. Sugar transporter (TC 2.A.1.1) family.</text>
</comment>
<comment type="caution">
    <text evidence="10">The sequence shown here is derived from an EMBL/GenBank/DDBJ whole genome shotgun (WGS) entry which is preliminary data.</text>
</comment>
<organism evidence="10 11">
    <name type="scientific">Candida albicans</name>
    <name type="common">Yeast</name>
    <dbReference type="NCBI Taxonomy" id="5476"/>
    <lineage>
        <taxon>Eukaryota</taxon>
        <taxon>Fungi</taxon>
        <taxon>Dikarya</taxon>
        <taxon>Ascomycota</taxon>
        <taxon>Saccharomycotina</taxon>
        <taxon>Pichiomycetes</taxon>
        <taxon>Debaryomycetaceae</taxon>
        <taxon>Candida/Lodderomyces clade</taxon>
        <taxon>Candida</taxon>
    </lineage>
</organism>
<dbReference type="SUPFAM" id="SSF103473">
    <property type="entry name" value="MFS general substrate transporter"/>
    <property type="match status" value="1"/>
</dbReference>
<proteinExistence type="inferred from homology"/>
<feature type="transmembrane region" description="Helical" evidence="8">
    <location>
        <begin position="305"/>
        <end position="328"/>
    </location>
</feature>
<gene>
    <name evidence="10" type="ORF">FOB64_004856</name>
</gene>
<accession>A0A8H6BVK6</accession>
<evidence type="ECO:0000256" key="6">
    <source>
        <dbReference type="ARBA" id="ARBA00023136"/>
    </source>
</evidence>
<dbReference type="PROSITE" id="PS50850">
    <property type="entry name" value="MFS"/>
    <property type="match status" value="1"/>
</dbReference>
<evidence type="ECO:0000256" key="3">
    <source>
        <dbReference type="ARBA" id="ARBA00022448"/>
    </source>
</evidence>
<evidence type="ECO:0000256" key="4">
    <source>
        <dbReference type="ARBA" id="ARBA00022692"/>
    </source>
</evidence>
<keyword evidence="6 8" id="KW-0472">Membrane</keyword>
<feature type="transmembrane region" description="Helical" evidence="8">
    <location>
        <begin position="399"/>
        <end position="422"/>
    </location>
</feature>
<keyword evidence="3 7" id="KW-0813">Transport</keyword>
<evidence type="ECO:0000256" key="2">
    <source>
        <dbReference type="ARBA" id="ARBA00010992"/>
    </source>
</evidence>
<dbReference type="GO" id="GO:0016020">
    <property type="term" value="C:membrane"/>
    <property type="evidence" value="ECO:0007669"/>
    <property type="project" value="UniProtKB-SubCell"/>
</dbReference>
<evidence type="ECO:0000256" key="7">
    <source>
        <dbReference type="RuleBase" id="RU003346"/>
    </source>
</evidence>
<evidence type="ECO:0000313" key="10">
    <source>
        <dbReference type="EMBL" id="KAF6065084.1"/>
    </source>
</evidence>
<evidence type="ECO:0000259" key="9">
    <source>
        <dbReference type="PROSITE" id="PS50850"/>
    </source>
</evidence>
<feature type="transmembrane region" description="Helical" evidence="8">
    <location>
        <begin position="173"/>
        <end position="195"/>
    </location>
</feature>
<dbReference type="InterPro" id="IPR020846">
    <property type="entry name" value="MFS_dom"/>
</dbReference>
<dbReference type="SMR" id="A0A8H6BVK6"/>
<sequence length="503" mass="55436">MPNPTSIHNFLDKRHSITPLLGWSTFIICLSALQFGYHLAELNAPADVLSCNVKKPGPLPSYNNTIWSHFHFNQCINMTEQGVTLITTMFTIGGLLASIILGTTSISTNYGRKHLCVVAALFYVSGSFLMSFSQTNWQINLGRLLNGFGAGSSLIVSPILINELAPLNHRGLLGSLMQSAVSIGIFIAQIVSYLYSNDQQWRLIFLVAGLIGFVQFVGLLTVPESPKWLTMAKNDVERATLILKGLRTDESTVDYEIHHWGNLTTTNLPDDETSSLLSDDSLSSRNPPSIPTKDFIMERKYRKQLIAVVLIMTGQQLVGINAITYYGVKILNELFSGSNTGNLVLMLNCVFSGMNVAASIAVAPLIDRWGRKPLLMTSITMCAICTSILAIGIPNRYDIAVVTACIGFVTGWALGLGPLPFLMISEFTGHDVVATAQSLGTVMNWSSNMFIAILFPFLTNILGIGMVFWVFVINSLVYGFGFYHYVPETKGFTHYRDVWEHFS</sequence>
<evidence type="ECO:0000256" key="8">
    <source>
        <dbReference type="SAM" id="Phobius"/>
    </source>
</evidence>
<feature type="transmembrane region" description="Helical" evidence="8">
    <location>
        <begin position="114"/>
        <end position="132"/>
    </location>
</feature>
<dbReference type="NCBIfam" id="TIGR00879">
    <property type="entry name" value="SP"/>
    <property type="match status" value="1"/>
</dbReference>
<keyword evidence="4 8" id="KW-0812">Transmembrane</keyword>
<dbReference type="PANTHER" id="PTHR23503">
    <property type="entry name" value="SOLUTE CARRIER FAMILY 2"/>
    <property type="match status" value="1"/>
</dbReference>
<protein>
    <submittedName>
        <fullName evidence="10">Sugar (And other) transporter family protein</fullName>
    </submittedName>
</protein>
<name>A0A8H6BVK6_CANAX</name>
<evidence type="ECO:0000256" key="1">
    <source>
        <dbReference type="ARBA" id="ARBA00004141"/>
    </source>
</evidence>
<feature type="transmembrane region" description="Helical" evidence="8">
    <location>
        <begin position="20"/>
        <end position="40"/>
    </location>
</feature>
<dbReference type="InterPro" id="IPR045263">
    <property type="entry name" value="GLUT"/>
</dbReference>
<feature type="transmembrane region" description="Helical" evidence="8">
    <location>
        <begin position="144"/>
        <end position="161"/>
    </location>
</feature>